<comment type="caution">
    <text evidence="4">The sequence shown here is derived from an EMBL/GenBank/DDBJ whole genome shotgun (WGS) entry which is preliminary data.</text>
</comment>
<evidence type="ECO:0000256" key="1">
    <source>
        <dbReference type="ARBA" id="ARBA00022679"/>
    </source>
</evidence>
<gene>
    <name evidence="4" type="ORF">COV07_00405</name>
</gene>
<dbReference type="PANTHER" id="PTHR43793">
    <property type="entry name" value="FAD SYNTHASE"/>
    <property type="match status" value="1"/>
</dbReference>
<protein>
    <recommendedName>
        <fullName evidence="3">Cytidyltransferase-like domain-containing protein</fullName>
    </recommendedName>
</protein>
<dbReference type="AlphaFoldDB" id="A0A2H0RKU2"/>
<dbReference type="GO" id="GO:0016779">
    <property type="term" value="F:nucleotidyltransferase activity"/>
    <property type="evidence" value="ECO:0007669"/>
    <property type="project" value="UniProtKB-KW"/>
</dbReference>
<dbReference type="PANTHER" id="PTHR43793:SF1">
    <property type="entry name" value="FAD SYNTHASE"/>
    <property type="match status" value="1"/>
</dbReference>
<dbReference type="Pfam" id="PF01467">
    <property type="entry name" value="CTP_transf_like"/>
    <property type="match status" value="1"/>
</dbReference>
<keyword evidence="1" id="KW-0808">Transferase</keyword>
<dbReference type="InterPro" id="IPR050385">
    <property type="entry name" value="Archaeal_FAD_synthase"/>
</dbReference>
<accession>A0A2H0RKU2</accession>
<evidence type="ECO:0000313" key="5">
    <source>
        <dbReference type="Proteomes" id="UP000230833"/>
    </source>
</evidence>
<dbReference type="NCBIfam" id="TIGR00125">
    <property type="entry name" value="cyt_tran_rel"/>
    <property type="match status" value="1"/>
</dbReference>
<dbReference type="EMBL" id="PCYL01000005">
    <property type="protein sequence ID" value="PIR47123.1"/>
    <property type="molecule type" value="Genomic_DNA"/>
</dbReference>
<dbReference type="InterPro" id="IPR014729">
    <property type="entry name" value="Rossmann-like_a/b/a_fold"/>
</dbReference>
<dbReference type="Proteomes" id="UP000230833">
    <property type="component" value="Unassembled WGS sequence"/>
</dbReference>
<reference evidence="4 5" key="1">
    <citation type="submission" date="2017-09" db="EMBL/GenBank/DDBJ databases">
        <title>Depth-based differentiation of microbial function through sediment-hosted aquifers and enrichment of novel symbionts in the deep terrestrial subsurface.</title>
        <authorList>
            <person name="Probst A.J."/>
            <person name="Ladd B."/>
            <person name="Jarett J.K."/>
            <person name="Geller-Mcgrath D.E."/>
            <person name="Sieber C.M."/>
            <person name="Emerson J.B."/>
            <person name="Anantharaman K."/>
            <person name="Thomas B.C."/>
            <person name="Malmstrom R."/>
            <person name="Stieglmeier M."/>
            <person name="Klingl A."/>
            <person name="Woyke T."/>
            <person name="Ryan C.M."/>
            <person name="Banfield J.F."/>
        </authorList>
    </citation>
    <scope>NUCLEOTIDE SEQUENCE [LARGE SCALE GENOMIC DNA]</scope>
    <source>
        <strain evidence="4">CG10_big_fil_rev_8_21_14_0_10_45_14</strain>
    </source>
</reference>
<proteinExistence type="predicted"/>
<organism evidence="4 5">
    <name type="scientific">Candidatus Vogelbacteria bacterium CG10_big_fil_rev_8_21_14_0_10_45_14</name>
    <dbReference type="NCBI Taxonomy" id="1975042"/>
    <lineage>
        <taxon>Bacteria</taxon>
        <taxon>Candidatus Vogeliibacteriota</taxon>
    </lineage>
</organism>
<dbReference type="Gene3D" id="3.40.50.620">
    <property type="entry name" value="HUPs"/>
    <property type="match status" value="1"/>
</dbReference>
<sequence length="144" mass="16619">MGITRYLKPMRYDRGIVFGVFDGLHDGHRHFLKNALLRTHHLVLVITTDDTVEKLKGHKPIYKKGERIEAILSEFPKIEVVESDKVLGSWEVLKKYSADMVILGYDQDGIKGDMDRLSFPFIILDSHMPHKYKSGILNKRNTLL</sequence>
<evidence type="ECO:0000256" key="2">
    <source>
        <dbReference type="ARBA" id="ARBA00022695"/>
    </source>
</evidence>
<feature type="domain" description="Cytidyltransferase-like" evidence="3">
    <location>
        <begin position="17"/>
        <end position="107"/>
    </location>
</feature>
<evidence type="ECO:0000313" key="4">
    <source>
        <dbReference type="EMBL" id="PIR47123.1"/>
    </source>
</evidence>
<evidence type="ECO:0000259" key="3">
    <source>
        <dbReference type="Pfam" id="PF01467"/>
    </source>
</evidence>
<dbReference type="SUPFAM" id="SSF52374">
    <property type="entry name" value="Nucleotidylyl transferase"/>
    <property type="match status" value="1"/>
</dbReference>
<name>A0A2H0RKU2_9BACT</name>
<keyword evidence="2" id="KW-0548">Nucleotidyltransferase</keyword>
<dbReference type="InterPro" id="IPR004821">
    <property type="entry name" value="Cyt_trans-like"/>
</dbReference>